<feature type="chain" id="PRO_5014789776" evidence="1">
    <location>
        <begin position="26"/>
        <end position="133"/>
    </location>
</feature>
<reference evidence="3 4" key="1">
    <citation type="journal article" date="2017" name="Int J Environ Stud">
        <title>Does the Miocene-Pliocene relict legume Oxytropis triphylla form nitrogen-fixing nodules with a combination of bacterial strains?</title>
        <authorList>
            <person name="Safronova V."/>
            <person name="Belimov A."/>
            <person name="Sazanova A."/>
            <person name="Kuznetsova I."/>
            <person name="Popova J."/>
            <person name="Andronov E."/>
            <person name="Verkhozina A."/>
            <person name="Tikhonovich I."/>
        </authorList>
    </citation>
    <scope>NUCLEOTIDE SEQUENCE [LARGE SCALE GENOMIC DNA]</scope>
    <source>
        <strain evidence="3 4">Tri-38</strain>
    </source>
</reference>
<dbReference type="PANTHER" id="PTHR38599:SF1">
    <property type="entry name" value="CUPIN DOMAIN PROTEIN (AFU_ORTHOLOGUE AFUA_3G13620)"/>
    <property type="match status" value="1"/>
</dbReference>
<dbReference type="InterPro" id="IPR013096">
    <property type="entry name" value="Cupin_2"/>
</dbReference>
<evidence type="ECO:0000313" key="4">
    <source>
        <dbReference type="Proteomes" id="UP000232163"/>
    </source>
</evidence>
<organism evidence="3 4">
    <name type="scientific">Phyllobacterium zundukense</name>
    <dbReference type="NCBI Taxonomy" id="1867719"/>
    <lineage>
        <taxon>Bacteria</taxon>
        <taxon>Pseudomonadati</taxon>
        <taxon>Pseudomonadota</taxon>
        <taxon>Alphaproteobacteria</taxon>
        <taxon>Hyphomicrobiales</taxon>
        <taxon>Phyllobacteriaceae</taxon>
        <taxon>Phyllobacterium</taxon>
    </lineage>
</organism>
<evidence type="ECO:0000313" key="3">
    <source>
        <dbReference type="EMBL" id="PIO41794.1"/>
    </source>
</evidence>
<dbReference type="EMBL" id="MZMT01000055">
    <property type="protein sequence ID" value="PIO41794.1"/>
    <property type="molecule type" value="Genomic_DNA"/>
</dbReference>
<feature type="signal peptide" evidence="1">
    <location>
        <begin position="1"/>
        <end position="25"/>
    </location>
</feature>
<dbReference type="Gene3D" id="2.60.120.10">
    <property type="entry name" value="Jelly Rolls"/>
    <property type="match status" value="1"/>
</dbReference>
<dbReference type="CDD" id="cd02235">
    <property type="entry name" value="cupin_BLL4011-like"/>
    <property type="match status" value="1"/>
</dbReference>
<comment type="caution">
    <text evidence="3">The sequence shown here is derived from an EMBL/GenBank/DDBJ whole genome shotgun (WGS) entry which is preliminary data.</text>
</comment>
<evidence type="ECO:0000256" key="1">
    <source>
        <dbReference type="SAM" id="SignalP"/>
    </source>
</evidence>
<dbReference type="Proteomes" id="UP000232163">
    <property type="component" value="Unassembled WGS sequence"/>
</dbReference>
<dbReference type="RefSeq" id="WP_100001780.1">
    <property type="nucleotide sequence ID" value="NZ_CP017941.1"/>
</dbReference>
<evidence type="ECO:0000259" key="2">
    <source>
        <dbReference type="Pfam" id="PF07883"/>
    </source>
</evidence>
<protein>
    <submittedName>
        <fullName evidence="3">Cupin</fullName>
    </submittedName>
</protein>
<dbReference type="SUPFAM" id="SSF51182">
    <property type="entry name" value="RmlC-like cupins"/>
    <property type="match status" value="1"/>
</dbReference>
<dbReference type="PANTHER" id="PTHR38599">
    <property type="entry name" value="CUPIN DOMAIN PROTEIN (AFU_ORTHOLOGUE AFUA_3G13620)"/>
    <property type="match status" value="1"/>
</dbReference>
<dbReference type="OrthoDB" id="9793521at2"/>
<gene>
    <name evidence="3" type="ORF">B5P45_26620</name>
</gene>
<name>A0A2N9VQM6_9HYPH</name>
<feature type="domain" description="Cupin type-2" evidence="2">
    <location>
        <begin position="51"/>
        <end position="116"/>
    </location>
</feature>
<keyword evidence="1" id="KW-0732">Signal</keyword>
<dbReference type="InterPro" id="IPR011051">
    <property type="entry name" value="RmlC_Cupin_sf"/>
</dbReference>
<dbReference type="Pfam" id="PF07883">
    <property type="entry name" value="Cupin_2"/>
    <property type="match status" value="1"/>
</dbReference>
<dbReference type="InterPro" id="IPR014710">
    <property type="entry name" value="RmlC-like_jellyroll"/>
</dbReference>
<accession>A0A2N9VQM6</accession>
<dbReference type="KEGG" id="pht:BLM14_20320"/>
<dbReference type="AlphaFoldDB" id="A0A2N9VQM6"/>
<sequence>MKRTPMILAAMFLAGSGFTMNVAMAQQNGISRTDLLQEAISAEGRQAVQVRVDFEPGAVSIKHSHPGEEIAYVLEGTLEYTLEGRQPITLKAGEALFIPSGVVHLAKNVGDTKASELATYIVETGKTLVEPVK</sequence>
<proteinExistence type="predicted"/>
<keyword evidence="4" id="KW-1185">Reference proteome</keyword>